<evidence type="ECO:0000313" key="3">
    <source>
        <dbReference type="EMBL" id="SMD06271.1"/>
    </source>
</evidence>
<organism evidence="3 4">
    <name type="scientific">Pedobacter africanus</name>
    <dbReference type="NCBI Taxonomy" id="151894"/>
    <lineage>
        <taxon>Bacteria</taxon>
        <taxon>Pseudomonadati</taxon>
        <taxon>Bacteroidota</taxon>
        <taxon>Sphingobacteriia</taxon>
        <taxon>Sphingobacteriales</taxon>
        <taxon>Sphingobacteriaceae</taxon>
        <taxon>Pedobacter</taxon>
    </lineage>
</organism>
<protein>
    <submittedName>
        <fullName evidence="3">Tachylectin</fullName>
    </submittedName>
</protein>
<dbReference type="RefSeq" id="WP_084241362.1">
    <property type="nucleotide sequence ID" value="NZ_FWXT01000005.1"/>
</dbReference>
<dbReference type="Pfam" id="PF08522">
    <property type="entry name" value="BT_3987-like_N"/>
    <property type="match status" value="1"/>
</dbReference>
<dbReference type="Gene3D" id="2.60.40.1740">
    <property type="entry name" value="hypothetical protein (bacova_03559)"/>
    <property type="match status" value="1"/>
</dbReference>
<dbReference type="STRING" id="151894.SAMN04488524_4582"/>
<proteinExistence type="predicted"/>
<feature type="domain" description="Tachylectin 2" evidence="2">
    <location>
        <begin position="265"/>
        <end position="389"/>
    </location>
</feature>
<reference evidence="4" key="1">
    <citation type="submission" date="2017-04" db="EMBL/GenBank/DDBJ databases">
        <authorList>
            <person name="Varghese N."/>
            <person name="Submissions S."/>
        </authorList>
    </citation>
    <scope>NUCLEOTIDE SEQUENCE [LARGE SCALE GENOMIC DNA]</scope>
    <source>
        <strain evidence="4">DSM 12126</strain>
    </source>
</reference>
<sequence>MKKIFQLLSIAIFMIAAGCNKEVLVDLDVPGAADYQKLYMPQANQYPIERSLSISDSVYTFVYSAYLGGSQNNQRTIELKFAVDPANVEAYNLKNGTSYKLMPAGSYELPSEQAMIKKGEKSTGALSMKIRTKGFLLPFQTYLLPLSIQEASAAVNADLKTSYFLITGSYAPGEVPREKAISLGASAVGNIMFDFDGKLIRKTNDGNLLLYPLNTDGTFGTAGQIGQGWNIFNLIFYYGGDRLIGRWASGAGDITQYAVSKTGAFGASKGIGQGWGIFAKIIPFKGLLLGVDNAGNMTMYPLDAAGNFDFGKIKVIGSGWNVYTRVFAYKNSLIAIEANGDMYQFPLAETGEFGLKKKIGSGWDMYGSVFAAGDDVLGLDGNGDLWRYKFNPAGFWPLKK</sequence>
<feature type="domain" description="BT-3987-like N-terminal" evidence="1">
    <location>
        <begin position="36"/>
        <end position="153"/>
    </location>
</feature>
<dbReference type="Proteomes" id="UP000192756">
    <property type="component" value="Unassembled WGS sequence"/>
</dbReference>
<evidence type="ECO:0000313" key="4">
    <source>
        <dbReference type="Proteomes" id="UP000192756"/>
    </source>
</evidence>
<dbReference type="EMBL" id="FWXT01000005">
    <property type="protein sequence ID" value="SMD06271.1"/>
    <property type="molecule type" value="Genomic_DNA"/>
</dbReference>
<dbReference type="PROSITE" id="PS51257">
    <property type="entry name" value="PROKAR_LIPOPROTEIN"/>
    <property type="match status" value="1"/>
</dbReference>
<evidence type="ECO:0000259" key="2">
    <source>
        <dbReference type="Pfam" id="PF14517"/>
    </source>
</evidence>
<gene>
    <name evidence="3" type="ORF">SAMN04488524_4582</name>
</gene>
<keyword evidence="4" id="KW-1185">Reference proteome</keyword>
<evidence type="ECO:0000259" key="1">
    <source>
        <dbReference type="Pfam" id="PF08522"/>
    </source>
</evidence>
<dbReference type="OrthoDB" id="1434826at2"/>
<accession>A0A1W2E961</accession>
<dbReference type="Gene3D" id="2.115.10.10">
    <property type="entry name" value="Tachylectin 2"/>
    <property type="match status" value="2"/>
</dbReference>
<dbReference type="InterPro" id="IPR013728">
    <property type="entry name" value="BT_3987-like_N"/>
</dbReference>
<dbReference type="Pfam" id="PF14517">
    <property type="entry name" value="Tachylectin"/>
    <property type="match status" value="1"/>
</dbReference>
<name>A0A1W2E961_9SPHI</name>
<dbReference type="InterPro" id="IPR023294">
    <property type="entry name" value="Tachylectin2"/>
</dbReference>
<dbReference type="AlphaFoldDB" id="A0A1W2E961"/>